<evidence type="ECO:0000256" key="2">
    <source>
        <dbReference type="ARBA" id="ARBA00022481"/>
    </source>
</evidence>
<dbReference type="InterPro" id="IPR002416">
    <property type="entry name" value="T2SS_protein-GspH"/>
</dbReference>
<dbReference type="eggNOG" id="ENOG502ZIZ7">
    <property type="taxonomic scope" value="Bacteria"/>
</dbReference>
<keyword evidence="8" id="KW-1185">Reference proteome</keyword>
<keyword evidence="2" id="KW-0488">Methylation</keyword>
<dbReference type="GO" id="GO:0015628">
    <property type="term" value="P:protein secretion by the type II secretion system"/>
    <property type="evidence" value="ECO:0007669"/>
    <property type="project" value="InterPro"/>
</dbReference>
<feature type="transmembrane region" description="Helical" evidence="6">
    <location>
        <begin position="12"/>
        <end position="39"/>
    </location>
</feature>
<keyword evidence="4 6" id="KW-1133">Transmembrane helix</keyword>
<dbReference type="InParanoid" id="B4D899"/>
<protein>
    <submittedName>
        <fullName evidence="7">Uncharacterized protein</fullName>
    </submittedName>
</protein>
<comment type="caution">
    <text evidence="7">The sequence shown here is derived from an EMBL/GenBank/DDBJ whole genome shotgun (WGS) entry which is preliminary data.</text>
</comment>
<proteinExistence type="predicted"/>
<name>B4D899_9BACT</name>
<dbReference type="Gene3D" id="3.30.700.10">
    <property type="entry name" value="Glycoprotein, Type 4 Pilin"/>
    <property type="match status" value="1"/>
</dbReference>
<evidence type="ECO:0000256" key="4">
    <source>
        <dbReference type="ARBA" id="ARBA00022989"/>
    </source>
</evidence>
<dbReference type="InterPro" id="IPR012902">
    <property type="entry name" value="N_methyl_site"/>
</dbReference>
<comment type="subcellular location">
    <subcellularLocation>
        <location evidence="1">Membrane</location>
        <topology evidence="1">Single-pass membrane protein</topology>
    </subcellularLocation>
</comment>
<dbReference type="GO" id="GO:0015627">
    <property type="term" value="C:type II protein secretion system complex"/>
    <property type="evidence" value="ECO:0007669"/>
    <property type="project" value="InterPro"/>
</dbReference>
<gene>
    <name evidence="7" type="ORF">CfE428DRAFT_5139</name>
</gene>
<dbReference type="SUPFAM" id="SSF54523">
    <property type="entry name" value="Pili subunits"/>
    <property type="match status" value="1"/>
</dbReference>
<dbReference type="EMBL" id="ABVL01000021">
    <property type="protein sequence ID" value="EDY17292.1"/>
    <property type="molecule type" value="Genomic_DNA"/>
</dbReference>
<dbReference type="NCBIfam" id="TIGR02532">
    <property type="entry name" value="IV_pilin_GFxxxE"/>
    <property type="match status" value="1"/>
</dbReference>
<dbReference type="AlphaFoldDB" id="B4D899"/>
<accession>B4D899</accession>
<evidence type="ECO:0000256" key="3">
    <source>
        <dbReference type="ARBA" id="ARBA00022692"/>
    </source>
</evidence>
<dbReference type="STRING" id="497964.CfE428DRAFT_5139"/>
<keyword evidence="3 6" id="KW-0812">Transmembrane</keyword>
<evidence type="ECO:0000256" key="6">
    <source>
        <dbReference type="SAM" id="Phobius"/>
    </source>
</evidence>
<sequence length="179" mass="20151">MRSKSLRLRECGFTVLEILTVLVVISILATMVFASYSALRDKARRASCINNLLNLHVGMTSYLTDHDGLWPQIPNDNLRDPAFAMGWVNVLRPYKLTEINWICPSVQAALGVNYMTYPRLDYLPTPFGTQARAAYQYGTQPWFVERADIHGDGNLLIFANGSIKSINQAFSDAFQQSTQ</sequence>
<evidence type="ECO:0000313" key="7">
    <source>
        <dbReference type="EMBL" id="EDY17292.1"/>
    </source>
</evidence>
<dbReference type="GO" id="GO:0016020">
    <property type="term" value="C:membrane"/>
    <property type="evidence" value="ECO:0007669"/>
    <property type="project" value="UniProtKB-SubCell"/>
</dbReference>
<dbReference type="Pfam" id="PF07963">
    <property type="entry name" value="N_methyl"/>
    <property type="match status" value="1"/>
</dbReference>
<keyword evidence="5 6" id="KW-0472">Membrane</keyword>
<reference evidence="7 8" key="1">
    <citation type="journal article" date="2011" name="J. Bacteriol.">
        <title>Genome sequence of Chthoniobacter flavus Ellin428, an aerobic heterotrophic soil bacterium.</title>
        <authorList>
            <person name="Kant R."/>
            <person name="van Passel M.W."/>
            <person name="Palva A."/>
            <person name="Lucas S."/>
            <person name="Lapidus A."/>
            <person name="Glavina Del Rio T."/>
            <person name="Dalin E."/>
            <person name="Tice H."/>
            <person name="Bruce D."/>
            <person name="Goodwin L."/>
            <person name="Pitluck S."/>
            <person name="Larimer F.W."/>
            <person name="Land M.L."/>
            <person name="Hauser L."/>
            <person name="Sangwan P."/>
            <person name="de Vos W.M."/>
            <person name="Janssen P.H."/>
            <person name="Smidt H."/>
        </authorList>
    </citation>
    <scope>NUCLEOTIDE SEQUENCE [LARGE SCALE GENOMIC DNA]</scope>
    <source>
        <strain evidence="7 8">Ellin428</strain>
    </source>
</reference>
<dbReference type="InterPro" id="IPR045584">
    <property type="entry name" value="Pilin-like"/>
</dbReference>
<dbReference type="PRINTS" id="PR00885">
    <property type="entry name" value="BCTERIALGSPH"/>
</dbReference>
<organism evidence="7 8">
    <name type="scientific">Chthoniobacter flavus Ellin428</name>
    <dbReference type="NCBI Taxonomy" id="497964"/>
    <lineage>
        <taxon>Bacteria</taxon>
        <taxon>Pseudomonadati</taxon>
        <taxon>Verrucomicrobiota</taxon>
        <taxon>Spartobacteria</taxon>
        <taxon>Chthoniobacterales</taxon>
        <taxon>Chthoniobacteraceae</taxon>
        <taxon>Chthoniobacter</taxon>
    </lineage>
</organism>
<dbReference type="Proteomes" id="UP000005824">
    <property type="component" value="Unassembled WGS sequence"/>
</dbReference>
<evidence type="ECO:0000256" key="5">
    <source>
        <dbReference type="ARBA" id="ARBA00023136"/>
    </source>
</evidence>
<evidence type="ECO:0000313" key="8">
    <source>
        <dbReference type="Proteomes" id="UP000005824"/>
    </source>
</evidence>
<evidence type="ECO:0000256" key="1">
    <source>
        <dbReference type="ARBA" id="ARBA00004167"/>
    </source>
</evidence>